<evidence type="ECO:0000313" key="2">
    <source>
        <dbReference type="Proteomes" id="UP000627292"/>
    </source>
</evidence>
<reference evidence="1" key="1">
    <citation type="journal article" date="2014" name="Int. J. Syst. Evol. Microbiol.">
        <title>Complete genome sequence of Corynebacterium casei LMG S-19264T (=DSM 44701T), isolated from a smear-ripened cheese.</title>
        <authorList>
            <consortium name="US DOE Joint Genome Institute (JGI-PGF)"/>
            <person name="Walter F."/>
            <person name="Albersmeier A."/>
            <person name="Kalinowski J."/>
            <person name="Ruckert C."/>
        </authorList>
    </citation>
    <scope>NUCLEOTIDE SEQUENCE</scope>
    <source>
        <strain evidence="1">CGMCC 1.15290</strain>
    </source>
</reference>
<protein>
    <recommendedName>
        <fullName evidence="3">Zinc-finger</fullName>
    </recommendedName>
</protein>
<name>A0A917J163_9BACT</name>
<accession>A0A917J163</accession>
<sequence length="84" mass="9842">MIHSCEDATFLAVKKEEGKLTSREKTKLFFHLFICGICRRFVKQSRRLQKMGQSCHEKMHDHPAPFTLAPETQARMQEEIAKHL</sequence>
<organism evidence="1 2">
    <name type="scientific">Filimonas zeae</name>
    <dbReference type="NCBI Taxonomy" id="1737353"/>
    <lineage>
        <taxon>Bacteria</taxon>
        <taxon>Pseudomonadati</taxon>
        <taxon>Bacteroidota</taxon>
        <taxon>Chitinophagia</taxon>
        <taxon>Chitinophagales</taxon>
        <taxon>Chitinophagaceae</taxon>
        <taxon>Filimonas</taxon>
    </lineage>
</organism>
<gene>
    <name evidence="1" type="ORF">GCM10011379_39700</name>
</gene>
<proteinExistence type="predicted"/>
<reference evidence="1" key="2">
    <citation type="submission" date="2020-09" db="EMBL/GenBank/DDBJ databases">
        <authorList>
            <person name="Sun Q."/>
            <person name="Zhou Y."/>
        </authorList>
    </citation>
    <scope>NUCLEOTIDE SEQUENCE</scope>
    <source>
        <strain evidence="1">CGMCC 1.15290</strain>
    </source>
</reference>
<evidence type="ECO:0000313" key="1">
    <source>
        <dbReference type="EMBL" id="GGH75781.1"/>
    </source>
</evidence>
<comment type="caution">
    <text evidence="1">The sequence shown here is derived from an EMBL/GenBank/DDBJ whole genome shotgun (WGS) entry which is preliminary data.</text>
</comment>
<dbReference type="Proteomes" id="UP000627292">
    <property type="component" value="Unassembled WGS sequence"/>
</dbReference>
<evidence type="ECO:0008006" key="3">
    <source>
        <dbReference type="Google" id="ProtNLM"/>
    </source>
</evidence>
<dbReference type="EMBL" id="BMIB01000004">
    <property type="protein sequence ID" value="GGH75781.1"/>
    <property type="molecule type" value="Genomic_DNA"/>
</dbReference>
<dbReference type="AlphaFoldDB" id="A0A917J163"/>
<keyword evidence="2" id="KW-1185">Reference proteome</keyword>